<accession>A0AAW0QHF8</accession>
<evidence type="ECO:0000313" key="4">
    <source>
        <dbReference type="Proteomes" id="UP001392437"/>
    </source>
</evidence>
<dbReference type="Proteomes" id="UP001392437">
    <property type="component" value="Unassembled WGS sequence"/>
</dbReference>
<evidence type="ECO:0000256" key="2">
    <source>
        <dbReference type="SAM" id="SignalP"/>
    </source>
</evidence>
<dbReference type="AlphaFoldDB" id="A0AAW0QHF8"/>
<feature type="signal peptide" evidence="2">
    <location>
        <begin position="1"/>
        <end position="18"/>
    </location>
</feature>
<dbReference type="EMBL" id="JAQQWP010000009">
    <property type="protein sequence ID" value="KAK8099927.1"/>
    <property type="molecule type" value="Genomic_DNA"/>
</dbReference>
<protein>
    <submittedName>
        <fullName evidence="3">Uncharacterized protein</fullName>
    </submittedName>
</protein>
<keyword evidence="4" id="KW-1185">Reference proteome</keyword>
<feature type="region of interest" description="Disordered" evidence="1">
    <location>
        <begin position="19"/>
        <end position="51"/>
    </location>
</feature>
<proteinExistence type="predicted"/>
<name>A0AAW0QHF8_9PEZI</name>
<gene>
    <name evidence="3" type="ORF">PG999_010301</name>
</gene>
<feature type="compositionally biased region" description="Pro residues" evidence="1">
    <location>
        <begin position="30"/>
        <end position="42"/>
    </location>
</feature>
<reference evidence="3 4" key="1">
    <citation type="submission" date="2023-01" db="EMBL/GenBank/DDBJ databases">
        <title>Analysis of 21 Apiospora genomes using comparative genomics revels a genus with tremendous synthesis potential of carbohydrate active enzymes and secondary metabolites.</title>
        <authorList>
            <person name="Sorensen T."/>
        </authorList>
    </citation>
    <scope>NUCLEOTIDE SEQUENCE [LARGE SCALE GENOMIC DNA]</scope>
    <source>
        <strain evidence="3 4">CBS 117206</strain>
    </source>
</reference>
<comment type="caution">
    <text evidence="3">The sequence shown here is derived from an EMBL/GenBank/DDBJ whole genome shotgun (WGS) entry which is preliminary data.</text>
</comment>
<feature type="chain" id="PRO_5043810653" evidence="2">
    <location>
        <begin position="19"/>
        <end position="108"/>
    </location>
</feature>
<organism evidence="3 4">
    <name type="scientific">Apiospora kogelbergensis</name>
    <dbReference type="NCBI Taxonomy" id="1337665"/>
    <lineage>
        <taxon>Eukaryota</taxon>
        <taxon>Fungi</taxon>
        <taxon>Dikarya</taxon>
        <taxon>Ascomycota</taxon>
        <taxon>Pezizomycotina</taxon>
        <taxon>Sordariomycetes</taxon>
        <taxon>Xylariomycetidae</taxon>
        <taxon>Amphisphaeriales</taxon>
        <taxon>Apiosporaceae</taxon>
        <taxon>Apiospora</taxon>
    </lineage>
</organism>
<sequence length="108" mass="11500">MRFATLFALAIAAITTTALPSPSAEEPSDKPLPVPSDEPTAPPEQYRKGSRTEQSFMVIAIPSAAPWATSTPSALAIALGLKVMGVEWKRNGVYVKDCDVLEMITQPG</sequence>
<evidence type="ECO:0000313" key="3">
    <source>
        <dbReference type="EMBL" id="KAK8099927.1"/>
    </source>
</evidence>
<keyword evidence="2" id="KW-0732">Signal</keyword>
<evidence type="ECO:0000256" key="1">
    <source>
        <dbReference type="SAM" id="MobiDB-lite"/>
    </source>
</evidence>